<gene>
    <name evidence="1" type="ORF">POKL1161_LOCUS214</name>
</gene>
<dbReference type="EMBL" id="HBFV01000336">
    <property type="protein sequence ID" value="CAD8927861.1"/>
    <property type="molecule type" value="Transcribed_RNA"/>
</dbReference>
<organism evidence="1">
    <name type="scientific">Picochlorum oklahomense</name>
    <dbReference type="NCBI Taxonomy" id="249345"/>
    <lineage>
        <taxon>Eukaryota</taxon>
        <taxon>Viridiplantae</taxon>
        <taxon>Chlorophyta</taxon>
        <taxon>core chlorophytes</taxon>
        <taxon>Trebouxiophyceae</taxon>
        <taxon>Trebouxiophyceae incertae sedis</taxon>
        <taxon>Picochlorum</taxon>
    </lineage>
</organism>
<reference evidence="1" key="1">
    <citation type="submission" date="2021-01" db="EMBL/GenBank/DDBJ databases">
        <authorList>
            <person name="Corre E."/>
            <person name="Pelletier E."/>
            <person name="Niang G."/>
            <person name="Scheremetjew M."/>
            <person name="Finn R."/>
            <person name="Kale V."/>
            <person name="Holt S."/>
            <person name="Cochrane G."/>
            <person name="Meng A."/>
            <person name="Brown T."/>
            <person name="Cohen L."/>
        </authorList>
    </citation>
    <scope>NUCLEOTIDE SEQUENCE</scope>
    <source>
        <strain evidence="1">CCMP2329</strain>
    </source>
</reference>
<name>A0A7S1CV13_9CHLO</name>
<dbReference type="AlphaFoldDB" id="A0A7S1CV13"/>
<protein>
    <submittedName>
        <fullName evidence="1">Uncharacterized protein</fullName>
    </submittedName>
</protein>
<proteinExistence type="predicted"/>
<evidence type="ECO:0000313" key="1">
    <source>
        <dbReference type="EMBL" id="CAD8927861.1"/>
    </source>
</evidence>
<sequence>MPIPGHLMDTCRNLVQRLDRGNSLEWVRYKTGLLDEEEEHTCVYSGLTCDTLEPTFSFLTRSKVVRIDGFRLVHRCLRHLLYIDHATSSDKSTVERMSHRISLLNPDIDIDEAETVYRTIVKESLDRTGWRIDPGEFKFAALYCV</sequence>
<accession>A0A7S1CV13</accession>